<dbReference type="GO" id="GO:0015643">
    <property type="term" value="F:toxic substance binding"/>
    <property type="evidence" value="ECO:0007669"/>
    <property type="project" value="InterPro"/>
</dbReference>
<dbReference type="RefSeq" id="XP_003292214.1">
    <property type="nucleotide sequence ID" value="XM_003292166.1"/>
</dbReference>
<sequence length="455" mass="51010">MVSTTADIGSDSAGLLTNVDISSIRRLFIVGGICVVALLIAIIVGSTGPKVYDSDSYNLYQCENGTHIWSDSSCVGLQNLTNGNIWSREMPEVSTLNRFWSLEITPFSNNLTQFTAENVTFLVTIKALGSILLKSENTSQIILCDPGYGPCNTLTIIDEEVLDYVLYTVQISIVSESTAIGDINFTAWRAHDSFSSFEIGVHLTLVIISCIGIVGFLVAMRTYSLIKWTFEQKYLFAIFFVLLLSNNPLYGLQYATQGWFFPFCNALFSIIFLSIFSLYSLMVLDRLRTDTKETEWTFSTISKVVLVGIFTILGIALFSWINIRDRKDPIIGPATSQNGIQILFYLVATIFICILLWILLLVITSFPVAYAKKYNFAKFLFISIPILVYVFSILFGIFAGTFGPLNPTSLSVTYFNVLNNVFTAILAYSYWPSANPFHKQREQDDETSLLYNEEI</sequence>
<dbReference type="STRING" id="5786.F0ZXR0"/>
<dbReference type="OMA" id="SWINIRD"/>
<evidence type="ECO:0000259" key="6">
    <source>
        <dbReference type="Pfam" id="PF06664"/>
    </source>
</evidence>
<dbReference type="Pfam" id="PF06664">
    <property type="entry name" value="WLS-like_TM"/>
    <property type="match status" value="1"/>
</dbReference>
<evidence type="ECO:0000256" key="4">
    <source>
        <dbReference type="ARBA" id="ARBA00023136"/>
    </source>
</evidence>
<dbReference type="Proteomes" id="UP000001064">
    <property type="component" value="Unassembled WGS sequence"/>
</dbReference>
<evidence type="ECO:0000256" key="3">
    <source>
        <dbReference type="ARBA" id="ARBA00022989"/>
    </source>
</evidence>
<dbReference type="GO" id="GO:0016020">
    <property type="term" value="C:membrane"/>
    <property type="evidence" value="ECO:0007669"/>
    <property type="project" value="UniProtKB-SubCell"/>
</dbReference>
<feature type="transmembrane region" description="Helical" evidence="5">
    <location>
        <begin position="343"/>
        <end position="367"/>
    </location>
</feature>
<protein>
    <recommendedName>
        <fullName evidence="6">Wntless-like transmembrane domain-containing protein</fullName>
    </recommendedName>
</protein>
<feature type="transmembrane region" description="Helical" evidence="5">
    <location>
        <begin position="234"/>
        <end position="253"/>
    </location>
</feature>
<evidence type="ECO:0000256" key="2">
    <source>
        <dbReference type="ARBA" id="ARBA00022692"/>
    </source>
</evidence>
<dbReference type="OrthoDB" id="28186at2759"/>
<comment type="subcellular location">
    <subcellularLocation>
        <location evidence="1">Membrane</location>
        <topology evidence="1">Multi-pass membrane protein</topology>
    </subcellularLocation>
</comment>
<proteinExistence type="predicted"/>
<dbReference type="PANTHER" id="PTHR31918:SF1">
    <property type="entry name" value="TRANSMEMBRANE PROTEIN 181"/>
    <property type="match status" value="1"/>
</dbReference>
<dbReference type="EMBL" id="GL871265">
    <property type="protein sequence ID" value="EGC31269.1"/>
    <property type="molecule type" value="Genomic_DNA"/>
</dbReference>
<evidence type="ECO:0000313" key="7">
    <source>
        <dbReference type="EMBL" id="EGC31269.1"/>
    </source>
</evidence>
<dbReference type="GeneID" id="10505964"/>
<dbReference type="VEuPathDB" id="AmoebaDB:DICPUDRAFT_156902"/>
<dbReference type="eggNOG" id="ENOG502RSK7">
    <property type="taxonomic scope" value="Eukaryota"/>
</dbReference>
<feature type="transmembrane region" description="Helical" evidence="5">
    <location>
        <begin position="259"/>
        <end position="284"/>
    </location>
</feature>
<feature type="transmembrane region" description="Helical" evidence="5">
    <location>
        <begin position="304"/>
        <end position="323"/>
    </location>
</feature>
<dbReference type="InterPro" id="IPR047843">
    <property type="entry name" value="WLS-like_TM"/>
</dbReference>
<organism evidence="7 8">
    <name type="scientific">Dictyostelium purpureum</name>
    <name type="common">Slime mold</name>
    <dbReference type="NCBI Taxonomy" id="5786"/>
    <lineage>
        <taxon>Eukaryota</taxon>
        <taxon>Amoebozoa</taxon>
        <taxon>Evosea</taxon>
        <taxon>Eumycetozoa</taxon>
        <taxon>Dictyostelia</taxon>
        <taxon>Dictyosteliales</taxon>
        <taxon>Dictyosteliaceae</taxon>
        <taxon>Dictyostelium</taxon>
    </lineage>
</organism>
<evidence type="ECO:0000313" key="8">
    <source>
        <dbReference type="Proteomes" id="UP000001064"/>
    </source>
</evidence>
<dbReference type="InterPro" id="IPR040416">
    <property type="entry name" value="TMEM181"/>
</dbReference>
<feature type="transmembrane region" description="Helical" evidence="5">
    <location>
        <begin position="27"/>
        <end position="48"/>
    </location>
</feature>
<keyword evidence="3 5" id="KW-1133">Transmembrane helix</keyword>
<name>F0ZXR0_DICPU</name>
<reference evidence="8" key="1">
    <citation type="journal article" date="2011" name="Genome Biol.">
        <title>Comparative genomics of the social amoebae Dictyostelium discoideum and Dictyostelium purpureum.</title>
        <authorList>
            <consortium name="US DOE Joint Genome Institute (JGI-PGF)"/>
            <person name="Sucgang R."/>
            <person name="Kuo A."/>
            <person name="Tian X."/>
            <person name="Salerno W."/>
            <person name="Parikh A."/>
            <person name="Feasley C.L."/>
            <person name="Dalin E."/>
            <person name="Tu H."/>
            <person name="Huang E."/>
            <person name="Barry K."/>
            <person name="Lindquist E."/>
            <person name="Shapiro H."/>
            <person name="Bruce D."/>
            <person name="Schmutz J."/>
            <person name="Salamov A."/>
            <person name="Fey P."/>
            <person name="Gaudet P."/>
            <person name="Anjard C."/>
            <person name="Babu M.M."/>
            <person name="Basu S."/>
            <person name="Bushmanova Y."/>
            <person name="van der Wel H."/>
            <person name="Katoh-Kurasawa M."/>
            <person name="Dinh C."/>
            <person name="Coutinho P.M."/>
            <person name="Saito T."/>
            <person name="Elias M."/>
            <person name="Schaap P."/>
            <person name="Kay R.R."/>
            <person name="Henrissat B."/>
            <person name="Eichinger L."/>
            <person name="Rivero F."/>
            <person name="Putnam N.H."/>
            <person name="West C.M."/>
            <person name="Loomis W.F."/>
            <person name="Chisholm R.L."/>
            <person name="Shaulsky G."/>
            <person name="Strassmann J.E."/>
            <person name="Queller D.C."/>
            <person name="Kuspa A."/>
            <person name="Grigoriev I.V."/>
        </authorList>
    </citation>
    <scope>NUCLEOTIDE SEQUENCE [LARGE SCALE GENOMIC DNA]</scope>
    <source>
        <strain evidence="8">QSDP1</strain>
    </source>
</reference>
<evidence type="ECO:0000256" key="1">
    <source>
        <dbReference type="ARBA" id="ARBA00004141"/>
    </source>
</evidence>
<keyword evidence="8" id="KW-1185">Reference proteome</keyword>
<keyword evidence="4 5" id="KW-0472">Membrane</keyword>
<dbReference type="InParanoid" id="F0ZXR0"/>
<dbReference type="FunCoup" id="F0ZXR0">
    <property type="interactions" value="3"/>
</dbReference>
<feature type="transmembrane region" description="Helical" evidence="5">
    <location>
        <begin position="199"/>
        <end position="222"/>
    </location>
</feature>
<feature type="transmembrane region" description="Helical" evidence="5">
    <location>
        <begin position="412"/>
        <end position="431"/>
    </location>
</feature>
<dbReference type="PANTHER" id="PTHR31918">
    <property type="entry name" value="TRANSMEMBRANE PROTEIN 181"/>
    <property type="match status" value="1"/>
</dbReference>
<gene>
    <name evidence="7" type="ORF">DICPUDRAFT_156902</name>
</gene>
<keyword evidence="2 5" id="KW-0812">Transmembrane</keyword>
<feature type="domain" description="Wntless-like transmembrane" evidence="6">
    <location>
        <begin position="192"/>
        <end position="433"/>
    </location>
</feature>
<accession>F0ZXR0</accession>
<evidence type="ECO:0000256" key="5">
    <source>
        <dbReference type="SAM" id="Phobius"/>
    </source>
</evidence>
<feature type="transmembrane region" description="Helical" evidence="5">
    <location>
        <begin position="379"/>
        <end position="400"/>
    </location>
</feature>
<dbReference type="KEGG" id="dpp:DICPUDRAFT_156902"/>
<dbReference type="AlphaFoldDB" id="F0ZXR0"/>